<dbReference type="SUPFAM" id="SSF51658">
    <property type="entry name" value="Xylose isomerase-like"/>
    <property type="match status" value="1"/>
</dbReference>
<dbReference type="InterPro" id="IPR013022">
    <property type="entry name" value="Xyl_isomerase-like_TIM-brl"/>
</dbReference>
<dbReference type="InterPro" id="IPR030823">
    <property type="entry name" value="IolE/MocC"/>
</dbReference>
<dbReference type="EMBL" id="JBHSLC010000004">
    <property type="protein sequence ID" value="MFC5353970.1"/>
    <property type="molecule type" value="Genomic_DNA"/>
</dbReference>
<evidence type="ECO:0000313" key="3">
    <source>
        <dbReference type="Proteomes" id="UP001596166"/>
    </source>
</evidence>
<keyword evidence="3" id="KW-1185">Reference proteome</keyword>
<dbReference type="RefSeq" id="WP_376993752.1">
    <property type="nucleotide sequence ID" value="NZ_JBHSLC010000004.1"/>
</dbReference>
<dbReference type="NCBIfam" id="TIGR04379">
    <property type="entry name" value="myo_inos_iolE"/>
    <property type="match status" value="1"/>
</dbReference>
<organism evidence="2 3">
    <name type="scientific">Azospirillum himalayense</name>
    <dbReference type="NCBI Taxonomy" id="654847"/>
    <lineage>
        <taxon>Bacteria</taxon>
        <taxon>Pseudomonadati</taxon>
        <taxon>Pseudomonadota</taxon>
        <taxon>Alphaproteobacteria</taxon>
        <taxon>Rhodospirillales</taxon>
        <taxon>Azospirillaceae</taxon>
        <taxon>Azospirillum</taxon>
    </lineage>
</organism>
<dbReference type="InterPro" id="IPR050312">
    <property type="entry name" value="IolE/XylAMocC-like"/>
</dbReference>
<accession>A0ABW0FYQ8</accession>
<keyword evidence="2" id="KW-0456">Lyase</keyword>
<dbReference type="GO" id="GO:0050114">
    <property type="term" value="F:myo-inosose-2 dehydratase activity"/>
    <property type="evidence" value="ECO:0007669"/>
    <property type="project" value="UniProtKB-EC"/>
</dbReference>
<dbReference type="InterPro" id="IPR036237">
    <property type="entry name" value="Xyl_isomerase-like_sf"/>
</dbReference>
<proteinExistence type="predicted"/>
<evidence type="ECO:0000313" key="2">
    <source>
        <dbReference type="EMBL" id="MFC5353970.1"/>
    </source>
</evidence>
<dbReference type="Proteomes" id="UP001596166">
    <property type="component" value="Unassembled WGS sequence"/>
</dbReference>
<dbReference type="EC" id="4.2.1.44" evidence="2"/>
<name>A0ABW0FYQ8_9PROT</name>
<dbReference type="PANTHER" id="PTHR12110">
    <property type="entry name" value="HYDROXYPYRUVATE ISOMERASE"/>
    <property type="match status" value="1"/>
</dbReference>
<dbReference type="Pfam" id="PF01261">
    <property type="entry name" value="AP_endonuc_2"/>
    <property type="match status" value="1"/>
</dbReference>
<gene>
    <name evidence="2" type="primary">iolE</name>
    <name evidence="2" type="ORF">ACFPMG_03025</name>
</gene>
<protein>
    <submittedName>
        <fullName evidence="2">Myo-inosose-2 dehydratase</fullName>
        <ecNumber evidence="2">4.2.1.44</ecNumber>
    </submittedName>
</protein>
<sequence>MSFKTPKLSPDKVWLGITPTLWWNDDFLNIDIGIPFEQCVSEMALAGYVGCSIGHKYPTDPQTLKAALDLRGLRVSEPWVSTYFTIESMKAQTIQKVRQQLAFIKQVEGHESDPRRADLVVAEFGGAVNPLPVALYPNAPTFNDRQWDELAAGLNEIGRIAREEGRRLCYHPHMGTGVMKQAAVERLMATTDPDLVFMLLDTAHLYCGGADPLEITRKYATRIKHIHLKDFRESVLKEMHAKGMSFQEGIEAGIFTVPGDGSYNHFPEILSILAEAGFEGWLVIEAEQDPAKANPLQYAKMARAYLREQLGW</sequence>
<evidence type="ECO:0000259" key="1">
    <source>
        <dbReference type="Pfam" id="PF01261"/>
    </source>
</evidence>
<comment type="caution">
    <text evidence="2">The sequence shown here is derived from an EMBL/GenBank/DDBJ whole genome shotgun (WGS) entry which is preliminary data.</text>
</comment>
<feature type="domain" description="Xylose isomerase-like TIM barrel" evidence="1">
    <location>
        <begin position="139"/>
        <end position="308"/>
    </location>
</feature>
<reference evidence="3" key="1">
    <citation type="journal article" date="2019" name="Int. J. Syst. Evol. Microbiol.">
        <title>The Global Catalogue of Microorganisms (GCM) 10K type strain sequencing project: providing services to taxonomists for standard genome sequencing and annotation.</title>
        <authorList>
            <consortium name="The Broad Institute Genomics Platform"/>
            <consortium name="The Broad Institute Genome Sequencing Center for Infectious Disease"/>
            <person name="Wu L."/>
            <person name="Ma J."/>
        </authorList>
    </citation>
    <scope>NUCLEOTIDE SEQUENCE [LARGE SCALE GENOMIC DNA]</scope>
    <source>
        <strain evidence="3">CCUG 58760</strain>
    </source>
</reference>
<dbReference type="PANTHER" id="PTHR12110:SF41">
    <property type="entry name" value="INOSOSE DEHYDRATASE"/>
    <property type="match status" value="1"/>
</dbReference>
<dbReference type="Gene3D" id="3.20.20.150">
    <property type="entry name" value="Divalent-metal-dependent TIM barrel enzymes"/>
    <property type="match status" value="1"/>
</dbReference>